<evidence type="ECO:0000259" key="1">
    <source>
        <dbReference type="Pfam" id="PF04480"/>
    </source>
</evidence>
<dbReference type="InterPro" id="IPR007569">
    <property type="entry name" value="DUF559"/>
</dbReference>
<reference evidence="2 4" key="1">
    <citation type="submission" date="2015-08" db="EMBL/GenBank/DDBJ databases">
        <title>Draft Genome Sequence of Rathayibacter sp. Strain VKM Ac-2596 Isolated from Leaf Gall Induced by Plant-Parasitic Nematodes.</title>
        <authorList>
            <person name="Vasilenko O.V."/>
            <person name="Starodumova I.P."/>
            <person name="Tarlachkov S.V."/>
            <person name="Dorofeeva L.V."/>
            <person name="Evtushenko L.I."/>
        </authorList>
    </citation>
    <scope>NUCLEOTIDE SEQUENCE [LARGE SCALE GENOMIC DNA]</scope>
    <source>
        <strain evidence="2 4">VKM Ac-2596</strain>
    </source>
</reference>
<dbReference type="RefSeq" id="WP_068213522.1">
    <property type="nucleotide sequence ID" value="NZ_CP047186.1"/>
</dbReference>
<name>A0A166H213_9MICO</name>
<proteinExistence type="predicted"/>
<evidence type="ECO:0000313" key="2">
    <source>
        <dbReference type="EMBL" id="KZX19791.1"/>
    </source>
</evidence>
<dbReference type="KEGG" id="rte:GSU10_00765"/>
<reference evidence="5" key="3">
    <citation type="submission" date="2019-12" db="EMBL/GenBank/DDBJ databases">
        <title>Complete and draft genome sequences of new strains and members of some known species of the genus Rathayibacter isolated from plants.</title>
        <authorList>
            <person name="Tarlachkov S.V."/>
            <person name="Starodumova I.P."/>
            <person name="Dorofeeva L.V."/>
            <person name="Prisyazhnaya N.V."/>
            <person name="Leyn S."/>
            <person name="Zlamal J."/>
            <person name="Elan M."/>
            <person name="Osterman A.L."/>
            <person name="Nadler S."/>
            <person name="Subbotin S.A."/>
            <person name="Evtushenko L.I."/>
        </authorList>
    </citation>
    <scope>NUCLEOTIDE SEQUENCE [LARGE SCALE GENOMIC DNA]</scope>
    <source>
        <strain evidence="5">VKM Ac-2761</strain>
    </source>
</reference>
<evidence type="ECO:0000313" key="5">
    <source>
        <dbReference type="Proteomes" id="UP000465031"/>
    </source>
</evidence>
<dbReference type="AlphaFoldDB" id="A0A166H213"/>
<protein>
    <submittedName>
        <fullName evidence="3">DUF559 domain-containing protein</fullName>
    </submittedName>
</protein>
<organism evidence="2 4">
    <name type="scientific">Rathayibacter tanaceti</name>
    <dbReference type="NCBI Taxonomy" id="1671680"/>
    <lineage>
        <taxon>Bacteria</taxon>
        <taxon>Bacillati</taxon>
        <taxon>Actinomycetota</taxon>
        <taxon>Actinomycetes</taxon>
        <taxon>Micrococcales</taxon>
        <taxon>Microbacteriaceae</taxon>
        <taxon>Rathayibacter</taxon>
    </lineage>
</organism>
<sequence>MDFDSLLAVHDGVLSRSSLLVAGATDRLLAAAVRDGRLVRGRRGQYASPRLPPEVLAAFRLGGRLAATDAARSHGLWVLRSPHLHVHVEAHAARIAAPRSVRLHWHAAHPGDERLRVSPVHALIQLGRSVGVEDLLVALESALEKRLLTTGAIAELQTACPARLLAALAFVRDDSQSGLETLARWRLHLRGITARAQVWIPGVGRVDLLIGRSLIIELDGRSTHDVENDRRRDLHASSDGYVTLRFSATQVLTQWPEVDRAILAAVERGLHLL</sequence>
<dbReference type="Pfam" id="PF04480">
    <property type="entry name" value="DUF559"/>
    <property type="match status" value="1"/>
</dbReference>
<keyword evidence="4" id="KW-1185">Reference proteome</keyword>
<dbReference type="Proteomes" id="UP000465031">
    <property type="component" value="Chromosome"/>
</dbReference>
<accession>A0A166H213</accession>
<dbReference type="OrthoDB" id="2594539at2"/>
<dbReference type="PATRIC" id="fig|1671680.3.peg.3360"/>
<dbReference type="EMBL" id="LIIN01000206">
    <property type="protein sequence ID" value="KZX19791.1"/>
    <property type="molecule type" value="Genomic_DNA"/>
</dbReference>
<reference evidence="3" key="2">
    <citation type="submission" date="2019-12" db="EMBL/GenBank/DDBJ databases">
        <title>Complete and Draft Genome Sequences of New Strains and Members of Some Known Species of the Genus Rathayibacter isolated from Plants.</title>
        <authorList>
            <person name="Tarlachkov S.V."/>
            <person name="Starodumova I.P."/>
            <person name="Dorofeeva L.V."/>
            <person name="Prisyazhnaya N.V."/>
            <person name="Leyn S.A."/>
            <person name="Zlamal J.E."/>
            <person name="Elane M.L."/>
            <person name="Osterman A.L."/>
            <person name="Nadler S.A."/>
            <person name="Subbotin S.A."/>
            <person name="Evtushenko L.I."/>
        </authorList>
    </citation>
    <scope>NUCLEOTIDE SEQUENCE</scope>
    <source>
        <strain evidence="3">VKM Ac-2761</strain>
    </source>
</reference>
<evidence type="ECO:0000313" key="3">
    <source>
        <dbReference type="EMBL" id="QHC54336.1"/>
    </source>
</evidence>
<evidence type="ECO:0000313" key="4">
    <source>
        <dbReference type="Proteomes" id="UP000076717"/>
    </source>
</evidence>
<dbReference type="Proteomes" id="UP000076717">
    <property type="component" value="Unassembled WGS sequence"/>
</dbReference>
<feature type="domain" description="DUF559" evidence="1">
    <location>
        <begin position="212"/>
        <end position="266"/>
    </location>
</feature>
<gene>
    <name evidence="2" type="ORF">ACH61_03112</name>
    <name evidence="3" type="ORF">GSU10_00765</name>
</gene>
<dbReference type="EMBL" id="CP047186">
    <property type="protein sequence ID" value="QHC54336.1"/>
    <property type="molecule type" value="Genomic_DNA"/>
</dbReference>
<dbReference type="Gene3D" id="3.40.960.10">
    <property type="entry name" value="VSR Endonuclease"/>
    <property type="match status" value="1"/>
</dbReference>